<organism evidence="1 2">
    <name type="scientific">Quercus suber</name>
    <name type="common">Cork oak</name>
    <dbReference type="NCBI Taxonomy" id="58331"/>
    <lineage>
        <taxon>Eukaryota</taxon>
        <taxon>Viridiplantae</taxon>
        <taxon>Streptophyta</taxon>
        <taxon>Embryophyta</taxon>
        <taxon>Tracheophyta</taxon>
        <taxon>Spermatophyta</taxon>
        <taxon>Magnoliopsida</taxon>
        <taxon>eudicotyledons</taxon>
        <taxon>Gunneridae</taxon>
        <taxon>Pentapetalae</taxon>
        <taxon>rosids</taxon>
        <taxon>fabids</taxon>
        <taxon>Fagales</taxon>
        <taxon>Fagaceae</taxon>
        <taxon>Quercus</taxon>
    </lineage>
</organism>
<accession>A0AAW0J0H0</accession>
<gene>
    <name evidence="1" type="ORF">CFP56_039276</name>
</gene>
<proteinExistence type="predicted"/>
<sequence>MVWPTYQDSVPYYYQPSVPYHYVYTME</sequence>
<comment type="caution">
    <text evidence="1">The sequence shown here is derived from an EMBL/GenBank/DDBJ whole genome shotgun (WGS) entry which is preliminary data.</text>
</comment>
<evidence type="ECO:0000313" key="1">
    <source>
        <dbReference type="EMBL" id="KAK7820036.1"/>
    </source>
</evidence>
<evidence type="ECO:0000313" key="2">
    <source>
        <dbReference type="Proteomes" id="UP000237347"/>
    </source>
</evidence>
<protein>
    <submittedName>
        <fullName evidence="1">Uncharacterized protein</fullName>
    </submittedName>
</protein>
<reference evidence="1 2" key="1">
    <citation type="journal article" date="2018" name="Sci. Data">
        <title>The draft genome sequence of cork oak.</title>
        <authorList>
            <person name="Ramos A.M."/>
            <person name="Usie A."/>
            <person name="Barbosa P."/>
            <person name="Barros P.M."/>
            <person name="Capote T."/>
            <person name="Chaves I."/>
            <person name="Simoes F."/>
            <person name="Abreu I."/>
            <person name="Carrasquinho I."/>
            <person name="Faro C."/>
            <person name="Guimaraes J.B."/>
            <person name="Mendonca D."/>
            <person name="Nobrega F."/>
            <person name="Rodrigues L."/>
            <person name="Saibo N.J.M."/>
            <person name="Varela M.C."/>
            <person name="Egas C."/>
            <person name="Matos J."/>
            <person name="Miguel C.M."/>
            <person name="Oliveira M.M."/>
            <person name="Ricardo C.P."/>
            <person name="Goncalves S."/>
        </authorList>
    </citation>
    <scope>NUCLEOTIDE SEQUENCE [LARGE SCALE GENOMIC DNA]</scope>
    <source>
        <strain evidence="2">cv. HL8</strain>
    </source>
</reference>
<dbReference type="EMBL" id="PKMF04000756">
    <property type="protein sequence ID" value="KAK7820036.1"/>
    <property type="molecule type" value="Genomic_DNA"/>
</dbReference>
<keyword evidence="2" id="KW-1185">Reference proteome</keyword>
<name>A0AAW0J0H0_QUESU</name>
<dbReference type="Proteomes" id="UP000237347">
    <property type="component" value="Unassembled WGS sequence"/>
</dbReference>
<dbReference type="AlphaFoldDB" id="A0AAW0J0H0"/>